<evidence type="ECO:0000313" key="2">
    <source>
        <dbReference type="EMBL" id="KAF6222962.1"/>
    </source>
</evidence>
<dbReference type="GeneID" id="59329431"/>
<evidence type="ECO:0000313" key="3">
    <source>
        <dbReference type="Proteomes" id="UP000593566"/>
    </source>
</evidence>
<sequence length="121" mass="13338">MMDARWTDTNDIRAALPAIADSSSRPVSRTALTAFVRGTTELEPAVDAFTLMPHIESSEEKQIDEVTGGVEVAAVTSRLEGRDIQGEEYPTTQARPGEGPESHYMKPQAGDRSRFRPWGYI</sequence>
<dbReference type="AlphaFoldDB" id="A0A8H6CG82"/>
<organism evidence="2 3">
    <name type="scientific">Letharia lupina</name>
    <dbReference type="NCBI Taxonomy" id="560253"/>
    <lineage>
        <taxon>Eukaryota</taxon>
        <taxon>Fungi</taxon>
        <taxon>Dikarya</taxon>
        <taxon>Ascomycota</taxon>
        <taxon>Pezizomycotina</taxon>
        <taxon>Lecanoromycetes</taxon>
        <taxon>OSLEUM clade</taxon>
        <taxon>Lecanoromycetidae</taxon>
        <taxon>Lecanorales</taxon>
        <taxon>Lecanorineae</taxon>
        <taxon>Parmeliaceae</taxon>
        <taxon>Letharia</taxon>
    </lineage>
</organism>
<feature type="compositionally biased region" description="Basic and acidic residues" evidence="1">
    <location>
        <begin position="98"/>
        <end position="111"/>
    </location>
</feature>
<comment type="caution">
    <text evidence="2">The sequence shown here is derived from an EMBL/GenBank/DDBJ whole genome shotgun (WGS) entry which is preliminary data.</text>
</comment>
<reference evidence="2 3" key="1">
    <citation type="journal article" date="2020" name="Genomics">
        <title>Complete, high-quality genomes from long-read metagenomic sequencing of two wolf lichen thalli reveals enigmatic genome architecture.</title>
        <authorList>
            <person name="McKenzie S.K."/>
            <person name="Walston R.F."/>
            <person name="Allen J.L."/>
        </authorList>
    </citation>
    <scope>NUCLEOTIDE SEQUENCE [LARGE SCALE GENOMIC DNA]</scope>
    <source>
        <strain evidence="2">WasteWater1</strain>
    </source>
</reference>
<evidence type="ECO:0000256" key="1">
    <source>
        <dbReference type="SAM" id="MobiDB-lite"/>
    </source>
</evidence>
<proteinExistence type="predicted"/>
<feature type="region of interest" description="Disordered" evidence="1">
    <location>
        <begin position="81"/>
        <end position="111"/>
    </location>
</feature>
<name>A0A8H6CG82_9LECA</name>
<keyword evidence="3" id="KW-1185">Reference proteome</keyword>
<dbReference type="EMBL" id="JACCJB010000011">
    <property type="protein sequence ID" value="KAF6222962.1"/>
    <property type="molecule type" value="Genomic_DNA"/>
</dbReference>
<gene>
    <name evidence="2" type="ORF">HO133_001013</name>
</gene>
<dbReference type="RefSeq" id="XP_037152308.1">
    <property type="nucleotide sequence ID" value="XM_037291946.1"/>
</dbReference>
<accession>A0A8H6CG82</accession>
<dbReference type="Proteomes" id="UP000593566">
    <property type="component" value="Unassembled WGS sequence"/>
</dbReference>
<protein>
    <submittedName>
        <fullName evidence="2">Uncharacterized protein</fullName>
    </submittedName>
</protein>